<accession>A0A554XCY7</accession>
<keyword evidence="1" id="KW-0805">Transcription regulation</keyword>
<keyword evidence="7" id="KW-1185">Reference proteome</keyword>
<dbReference type="InterPro" id="IPR018060">
    <property type="entry name" value="HTH_AraC"/>
</dbReference>
<dbReference type="EMBL" id="VJON01000025">
    <property type="protein sequence ID" value="TSE33693.1"/>
    <property type="molecule type" value="Genomic_DNA"/>
</dbReference>
<evidence type="ECO:0000313" key="7">
    <source>
        <dbReference type="Proteomes" id="UP000318294"/>
    </source>
</evidence>
<proteinExistence type="predicted"/>
<dbReference type="PANTHER" id="PTHR47894">
    <property type="entry name" value="HTH-TYPE TRANSCRIPTIONAL REGULATOR GADX"/>
    <property type="match status" value="1"/>
</dbReference>
<dbReference type="SMART" id="SM00342">
    <property type="entry name" value="HTH_ARAC"/>
    <property type="match status" value="1"/>
</dbReference>
<dbReference type="Pfam" id="PF12833">
    <property type="entry name" value="HTH_18"/>
    <property type="match status" value="1"/>
</dbReference>
<evidence type="ECO:0000256" key="2">
    <source>
        <dbReference type="ARBA" id="ARBA00023125"/>
    </source>
</evidence>
<evidence type="ECO:0000256" key="4">
    <source>
        <dbReference type="SAM" id="MobiDB-lite"/>
    </source>
</evidence>
<evidence type="ECO:0000256" key="3">
    <source>
        <dbReference type="ARBA" id="ARBA00023163"/>
    </source>
</evidence>
<gene>
    <name evidence="6" type="ORF">Tchar_01669</name>
</gene>
<dbReference type="GO" id="GO:0003700">
    <property type="term" value="F:DNA-binding transcription factor activity"/>
    <property type="evidence" value="ECO:0007669"/>
    <property type="project" value="InterPro"/>
</dbReference>
<evidence type="ECO:0000259" key="5">
    <source>
        <dbReference type="PROSITE" id="PS01124"/>
    </source>
</evidence>
<dbReference type="InterPro" id="IPR009057">
    <property type="entry name" value="Homeodomain-like_sf"/>
</dbReference>
<evidence type="ECO:0000256" key="1">
    <source>
        <dbReference type="ARBA" id="ARBA00023015"/>
    </source>
</evidence>
<reference evidence="6 7" key="1">
    <citation type="submission" date="2019-07" db="EMBL/GenBank/DDBJ databases">
        <title>Tepidimonas charontis SPSP-6 draft genome.</title>
        <authorList>
            <person name="Da Costa M.S."/>
            <person name="Froufe H.J.C."/>
            <person name="Egas C."/>
            <person name="Albuquerque L."/>
        </authorList>
    </citation>
    <scope>NUCLEOTIDE SEQUENCE [LARGE SCALE GENOMIC DNA]</scope>
    <source>
        <strain evidence="6 7">SPSP-6</strain>
    </source>
</reference>
<protein>
    <submittedName>
        <fullName evidence="6">Putative HTH-type transcriptional regulator</fullName>
    </submittedName>
</protein>
<evidence type="ECO:0000313" key="6">
    <source>
        <dbReference type="EMBL" id="TSE33693.1"/>
    </source>
</evidence>
<dbReference type="SUPFAM" id="SSF46689">
    <property type="entry name" value="Homeodomain-like"/>
    <property type="match status" value="1"/>
</dbReference>
<sequence>MRLHNAPNMSQNRANSHRPRGAVVRAPVAATPAAFVRAIALAYTRAGRDVRPALAATGIDPSVLHTPGAHLTSLPFERLAMHAMRELDDEALGWFSRRLPWGSYGMLARASLTAPHLGLALARWCRHHGLLTDDVHLTLEQRNDVATLVLHERRMPGSDFANLADRTTVREFAHVSLLRNALGLAAWLIDARLTLLALDLAYAAPPHAEAYTWLFPGAQVRFGQTETQIRFAAHVLHEPVRRDDAALRAMLPQAVRLMVRPYRHDRLLVERARAWLRAHPQADAAALAHGLQVSVRTLQRQLAAAGTRLQTLKDEVRCDTAVALLLRTRWPLKRIATLAGFDNEKSFIRAFRTWTGQTPAAFRRGGAEAQQRHPT</sequence>
<keyword evidence="2" id="KW-0238">DNA-binding</keyword>
<dbReference type="Gene3D" id="1.10.10.60">
    <property type="entry name" value="Homeodomain-like"/>
    <property type="match status" value="1"/>
</dbReference>
<dbReference type="PANTHER" id="PTHR47894:SF1">
    <property type="entry name" value="HTH-TYPE TRANSCRIPTIONAL REGULATOR VQSM"/>
    <property type="match status" value="1"/>
</dbReference>
<dbReference type="Pfam" id="PF12625">
    <property type="entry name" value="Arabinose_bd"/>
    <property type="match status" value="1"/>
</dbReference>
<dbReference type="Proteomes" id="UP000318294">
    <property type="component" value="Unassembled WGS sequence"/>
</dbReference>
<dbReference type="GO" id="GO:0000976">
    <property type="term" value="F:transcription cis-regulatory region binding"/>
    <property type="evidence" value="ECO:0007669"/>
    <property type="project" value="TreeGrafter"/>
</dbReference>
<keyword evidence="3" id="KW-0804">Transcription</keyword>
<dbReference type="GO" id="GO:0005829">
    <property type="term" value="C:cytosol"/>
    <property type="evidence" value="ECO:0007669"/>
    <property type="project" value="TreeGrafter"/>
</dbReference>
<feature type="domain" description="HTH araC/xylS-type" evidence="5">
    <location>
        <begin position="287"/>
        <end position="365"/>
    </location>
</feature>
<dbReference type="InterPro" id="IPR032687">
    <property type="entry name" value="AraC-type_N"/>
</dbReference>
<dbReference type="AlphaFoldDB" id="A0A554XCY7"/>
<organism evidence="6 7">
    <name type="scientific">Tepidimonas charontis</name>
    <dbReference type="NCBI Taxonomy" id="2267262"/>
    <lineage>
        <taxon>Bacteria</taxon>
        <taxon>Pseudomonadati</taxon>
        <taxon>Pseudomonadota</taxon>
        <taxon>Betaproteobacteria</taxon>
        <taxon>Burkholderiales</taxon>
        <taxon>Tepidimonas</taxon>
    </lineage>
</organism>
<name>A0A554XCY7_9BURK</name>
<comment type="caution">
    <text evidence="6">The sequence shown here is derived from an EMBL/GenBank/DDBJ whole genome shotgun (WGS) entry which is preliminary data.</text>
</comment>
<feature type="region of interest" description="Disordered" evidence="4">
    <location>
        <begin position="1"/>
        <end position="22"/>
    </location>
</feature>
<dbReference type="PROSITE" id="PS01124">
    <property type="entry name" value="HTH_ARAC_FAMILY_2"/>
    <property type="match status" value="1"/>
</dbReference>